<evidence type="ECO:0000313" key="2">
    <source>
        <dbReference type="EMBL" id="KAF7502947.1"/>
    </source>
</evidence>
<keyword evidence="3" id="KW-1185">Reference proteome</keyword>
<dbReference type="AlphaFoldDB" id="A0A8H7DYQ4"/>
<name>A0A8H7DYQ4_9EURO</name>
<organism evidence="2 3">
    <name type="scientific">Endocarpon pusillum</name>
    <dbReference type="NCBI Taxonomy" id="364733"/>
    <lineage>
        <taxon>Eukaryota</taxon>
        <taxon>Fungi</taxon>
        <taxon>Dikarya</taxon>
        <taxon>Ascomycota</taxon>
        <taxon>Pezizomycotina</taxon>
        <taxon>Eurotiomycetes</taxon>
        <taxon>Chaetothyriomycetidae</taxon>
        <taxon>Verrucariales</taxon>
        <taxon>Verrucariaceae</taxon>
        <taxon>Endocarpon</taxon>
    </lineage>
</organism>
<evidence type="ECO:0000256" key="1">
    <source>
        <dbReference type="SAM" id="SignalP"/>
    </source>
</evidence>
<gene>
    <name evidence="2" type="ORF">GJ744_004793</name>
</gene>
<accession>A0A8H7DYQ4</accession>
<comment type="caution">
    <text evidence="2">The sequence shown here is derived from an EMBL/GenBank/DDBJ whole genome shotgun (WGS) entry which is preliminary data.</text>
</comment>
<protein>
    <recommendedName>
        <fullName evidence="4">CsbD-like domain-containing protein</fullName>
    </recommendedName>
</protein>
<keyword evidence="1" id="KW-0732">Signal</keyword>
<evidence type="ECO:0000313" key="3">
    <source>
        <dbReference type="Proteomes" id="UP000606974"/>
    </source>
</evidence>
<dbReference type="EMBL" id="JAACFV010000207">
    <property type="protein sequence ID" value="KAF7502947.1"/>
    <property type="molecule type" value="Genomic_DNA"/>
</dbReference>
<dbReference type="Proteomes" id="UP000606974">
    <property type="component" value="Unassembled WGS sequence"/>
</dbReference>
<reference evidence="2" key="1">
    <citation type="submission" date="2020-02" db="EMBL/GenBank/DDBJ databases">
        <authorList>
            <person name="Palmer J.M."/>
        </authorList>
    </citation>
    <scope>NUCLEOTIDE SEQUENCE</scope>
    <source>
        <strain evidence="2">EPUS1.4</strain>
        <tissue evidence="2">Thallus</tissue>
    </source>
</reference>
<feature type="chain" id="PRO_5034914990" description="CsbD-like domain-containing protein" evidence="1">
    <location>
        <begin position="17"/>
        <end position="67"/>
    </location>
</feature>
<sequence length="67" mass="6874">MLVTLLTSIFFGYSMGGREASLEAKTKAGISDAKADAEGIAAQAETLAVDAKAKTGQVVEKVKGKLS</sequence>
<proteinExistence type="predicted"/>
<feature type="signal peptide" evidence="1">
    <location>
        <begin position="1"/>
        <end position="16"/>
    </location>
</feature>
<evidence type="ECO:0008006" key="4">
    <source>
        <dbReference type="Google" id="ProtNLM"/>
    </source>
</evidence>